<dbReference type="EMBL" id="JBHZQA010000009">
    <property type="protein sequence ID" value="MFE3848935.1"/>
    <property type="molecule type" value="Genomic_DNA"/>
</dbReference>
<comment type="caution">
    <text evidence="1">The sequence shown here is derived from an EMBL/GenBank/DDBJ whole genome shotgun (WGS) entry which is preliminary data.</text>
</comment>
<dbReference type="RefSeq" id="WP_379858688.1">
    <property type="nucleotide sequence ID" value="NZ_JBHZQA010000009.1"/>
</dbReference>
<reference evidence="1 2" key="1">
    <citation type="submission" date="2024-06" db="EMBL/GenBank/DDBJ databases">
        <title>Flavobacterium spp. isolated from glacier.</title>
        <authorList>
            <person name="Han D."/>
        </authorList>
    </citation>
    <scope>NUCLEOTIDE SEQUENCE [LARGE SCALE GENOMIC DNA]</scope>
    <source>
        <strain evidence="1 2">LB3P45</strain>
    </source>
</reference>
<proteinExistence type="predicted"/>
<protein>
    <submittedName>
        <fullName evidence="1">Uncharacterized protein</fullName>
    </submittedName>
</protein>
<organism evidence="1 2">
    <name type="scientific">Flavobacterium fructosi</name>
    <dbReference type="NCBI Taxonomy" id="3230416"/>
    <lineage>
        <taxon>Bacteria</taxon>
        <taxon>Pseudomonadati</taxon>
        <taxon>Bacteroidota</taxon>
        <taxon>Flavobacteriia</taxon>
        <taxon>Flavobacteriales</taxon>
        <taxon>Flavobacteriaceae</taxon>
        <taxon>Flavobacterium</taxon>
    </lineage>
</organism>
<dbReference type="Proteomes" id="UP001600039">
    <property type="component" value="Unassembled WGS sequence"/>
</dbReference>
<sequence length="91" mass="10593">MPEKNKKQEIQIQFQAKILSALQSVFDEESDYYIDVNKVSKEGNLNDLFHVLGTRVPQHIFSKITGQSPDPLEFNHICNKLIFQDREDSKK</sequence>
<keyword evidence="2" id="KW-1185">Reference proteome</keyword>
<accession>A0ABW6HQ11</accession>
<gene>
    <name evidence="1" type="ORF">ACFX5D_13265</name>
</gene>
<evidence type="ECO:0000313" key="1">
    <source>
        <dbReference type="EMBL" id="MFE3848935.1"/>
    </source>
</evidence>
<evidence type="ECO:0000313" key="2">
    <source>
        <dbReference type="Proteomes" id="UP001600039"/>
    </source>
</evidence>
<name>A0ABW6HQ11_9FLAO</name>